<dbReference type="RefSeq" id="WP_240832133.1">
    <property type="nucleotide sequence ID" value="NZ_JAKWBL010000004.1"/>
</dbReference>
<gene>
    <name evidence="2" type="ORF">MKP09_20475</name>
</gene>
<dbReference type="EMBL" id="JAKWBL010000004">
    <property type="protein sequence ID" value="MCH5600121.1"/>
    <property type="molecule type" value="Genomic_DNA"/>
</dbReference>
<evidence type="ECO:0000313" key="2">
    <source>
        <dbReference type="EMBL" id="MCH5600121.1"/>
    </source>
</evidence>
<dbReference type="Gene3D" id="3.30.1490.100">
    <property type="entry name" value="DNA polymerase, Y-family, little finger domain"/>
    <property type="match status" value="1"/>
</dbReference>
<keyword evidence="3" id="KW-1185">Reference proteome</keyword>
<evidence type="ECO:0000259" key="1">
    <source>
        <dbReference type="Pfam" id="PF11799"/>
    </source>
</evidence>
<comment type="caution">
    <text evidence="2">The sequence shown here is derived from an EMBL/GenBank/DDBJ whole genome shotgun (WGS) entry which is preliminary data.</text>
</comment>
<proteinExistence type="predicted"/>
<dbReference type="InterPro" id="IPR017961">
    <property type="entry name" value="DNA_pol_Y-fam_little_finger"/>
</dbReference>
<name>A0ABS9SP22_9BACT</name>
<protein>
    <recommendedName>
        <fullName evidence="1">DNA polymerase Y-family little finger domain-containing protein</fullName>
    </recommendedName>
</protein>
<feature type="domain" description="DNA polymerase Y-family little finger" evidence="1">
    <location>
        <begin position="31"/>
        <end position="147"/>
    </location>
</feature>
<dbReference type="InterPro" id="IPR036775">
    <property type="entry name" value="DNA_pol_Y-fam_lit_finger_sf"/>
</dbReference>
<reference evidence="2 3" key="1">
    <citation type="submission" date="2022-02" db="EMBL/GenBank/DDBJ databases">
        <authorList>
            <person name="Min J."/>
        </authorList>
    </citation>
    <scope>NUCLEOTIDE SEQUENCE [LARGE SCALE GENOMIC DNA]</scope>
    <source>
        <strain evidence="2 3">GR10-1</strain>
    </source>
</reference>
<dbReference type="Pfam" id="PF11799">
    <property type="entry name" value="IMS_C"/>
    <property type="match status" value="1"/>
</dbReference>
<sequence length="219" mass="25702">MLRKVFGGVVGNYWYYRLHFKEVDLYTSGYKRMSAMRSLSAKTRSSYDTLHSMLISLCTRLEQRLVKQDAFCREISFYASYYDAPEWKTSIKLLHPVQDGIEMLNHIKHRFNEHEKYHTLKILRKDISSMGVVIGDFILAKDVQYSLFDNKIQMDKLRKVMYHIKDQYGKNTIRKASETIEAGQMKDAIGFGSVKDLYQNEKNAGYNKFLLEEDKEMGS</sequence>
<dbReference type="Proteomes" id="UP001202248">
    <property type="component" value="Unassembled WGS sequence"/>
</dbReference>
<evidence type="ECO:0000313" key="3">
    <source>
        <dbReference type="Proteomes" id="UP001202248"/>
    </source>
</evidence>
<accession>A0ABS9SP22</accession>
<organism evidence="2 3">
    <name type="scientific">Niabella ginsengisoli</name>
    <dbReference type="NCBI Taxonomy" id="522298"/>
    <lineage>
        <taxon>Bacteria</taxon>
        <taxon>Pseudomonadati</taxon>
        <taxon>Bacteroidota</taxon>
        <taxon>Chitinophagia</taxon>
        <taxon>Chitinophagales</taxon>
        <taxon>Chitinophagaceae</taxon>
        <taxon>Niabella</taxon>
    </lineage>
</organism>